<keyword evidence="3" id="KW-1185">Reference proteome</keyword>
<keyword evidence="2" id="KW-0808">Transferase</keyword>
<feature type="compositionally biased region" description="Basic and acidic residues" evidence="1">
    <location>
        <begin position="58"/>
        <end position="71"/>
    </location>
</feature>
<sequence>GFGLPLVRDIARRDGGDVWVADPGGPPPGADSGAVFCARLAGVVEPPDADPPAPAPTDDTRTDIDPDGARA</sequence>
<evidence type="ECO:0000313" key="3">
    <source>
        <dbReference type="Proteomes" id="UP000265355"/>
    </source>
</evidence>
<accession>A0ABX9N0R1</accession>
<feature type="non-terminal residue" evidence="2">
    <location>
        <position position="1"/>
    </location>
</feature>
<dbReference type="Proteomes" id="UP000265355">
    <property type="component" value="Unassembled WGS sequence"/>
</dbReference>
<evidence type="ECO:0000256" key="1">
    <source>
        <dbReference type="SAM" id="MobiDB-lite"/>
    </source>
</evidence>
<dbReference type="GO" id="GO:0016301">
    <property type="term" value="F:kinase activity"/>
    <property type="evidence" value="ECO:0007669"/>
    <property type="project" value="UniProtKB-KW"/>
</dbReference>
<comment type="caution">
    <text evidence="2">The sequence shown here is derived from an EMBL/GenBank/DDBJ whole genome shotgun (WGS) entry which is preliminary data.</text>
</comment>
<dbReference type="EMBL" id="QWEE01000652">
    <property type="protein sequence ID" value="RII86301.1"/>
    <property type="molecule type" value="Genomic_DNA"/>
</dbReference>
<protein>
    <submittedName>
        <fullName evidence="2">Sensor histidine kinase</fullName>
    </submittedName>
</protein>
<keyword evidence="2" id="KW-0418">Kinase</keyword>
<proteinExistence type="predicted"/>
<name>A0ABX9N0R1_9MICO</name>
<evidence type="ECO:0000313" key="2">
    <source>
        <dbReference type="EMBL" id="RII86301.1"/>
    </source>
</evidence>
<feature type="region of interest" description="Disordered" evidence="1">
    <location>
        <begin position="44"/>
        <end position="71"/>
    </location>
</feature>
<gene>
    <name evidence="2" type="ORF">DZF98_16755</name>
</gene>
<reference evidence="2 3" key="1">
    <citation type="submission" date="2018-08" db="EMBL/GenBank/DDBJ databases">
        <title>Genome Sequence of Clavibacter michiganensis Subspecies type strains, and the Atypical Peach-Colored Strains Isolated from Tomato.</title>
        <authorList>
            <person name="Osdaghi E."/>
            <person name="Portier P."/>
            <person name="Briand M."/>
            <person name="Jacques M.-A."/>
        </authorList>
    </citation>
    <scope>NUCLEOTIDE SEQUENCE [LARGE SCALE GENOMIC DNA]</scope>
    <source>
        <strain evidence="2 3">CFBP 8216</strain>
    </source>
</reference>
<organism evidence="2 3">
    <name type="scientific">Clavibacter californiensis</name>
    <dbReference type="NCBI Taxonomy" id="1401995"/>
    <lineage>
        <taxon>Bacteria</taxon>
        <taxon>Bacillati</taxon>
        <taxon>Actinomycetota</taxon>
        <taxon>Actinomycetes</taxon>
        <taxon>Micrococcales</taxon>
        <taxon>Microbacteriaceae</taxon>
        <taxon>Clavibacter</taxon>
    </lineage>
</organism>